<keyword evidence="3" id="KW-1185">Reference proteome</keyword>
<feature type="domain" description="AMP-dependent synthetase/ligase" evidence="1">
    <location>
        <begin position="127"/>
        <end position="338"/>
    </location>
</feature>
<dbReference type="PANTHER" id="PTHR43767:SF10">
    <property type="entry name" value="SURFACTIN SYNTHASE SUBUNIT 1"/>
    <property type="match status" value="1"/>
</dbReference>
<reference evidence="2 3" key="1">
    <citation type="submission" date="2016-11" db="EMBL/GenBank/DDBJ databases">
        <title>Whole genomes of Flavobacteriaceae.</title>
        <authorList>
            <person name="Stine C."/>
            <person name="Li C."/>
            <person name="Tadesse D."/>
        </authorList>
    </citation>
    <scope>NUCLEOTIDE SEQUENCE [LARGE SCALE GENOMIC DNA]</scope>
    <source>
        <strain evidence="2 3">CCUG 60112</strain>
    </source>
</reference>
<protein>
    <recommendedName>
        <fullName evidence="1">AMP-dependent synthetase/ligase domain-containing protein</fullName>
    </recommendedName>
</protein>
<dbReference type="PROSITE" id="PS00455">
    <property type="entry name" value="AMP_BINDING"/>
    <property type="match status" value="1"/>
</dbReference>
<dbReference type="RefSeq" id="WP_089058827.1">
    <property type="nucleotide sequence ID" value="NZ_MUHD01000028.1"/>
</dbReference>
<sequence>MTSIFFDKSIAIDDSGNHLINSDLDCLNEKFKVIIGERKLLFSLSNNTIGSLCGYLSFYHTKNVPLLLDAAIDFQLFKELMGKYKPNFLWVPANRDDIISQYDVVFEKYGFVLLRAFFDIKHKLFPELALLLTTSGSTGSPKLVRVTYKNIISNASSIGEYLRITEDEKPITSLPMYYSFGLSVINSHILKGATILLTNRSIMEKEFWQFLNEHKATSIAGVPFTYKVLKKLRFFKMELPSLKTLLQAGGKLSEDLVFEFANYCKSNNKNFFVMYGQTEATARMSYLPSESVLDNISSIGIPIPNGEFHIVDENGKDVDQADVLGELVYKGDNVTLGYAESYDDLSKGDENKGVLFTGDLAKRDEHGFYHIVGRKKRFIKIFGNRINLDEVEQLIKTIVDDVACVGEDDSMIIYTTHKNYAQEIRSFISLKTGLNHSAFLVKEIDEIPLNSSGKILYSALTLN</sequence>
<evidence type="ECO:0000313" key="2">
    <source>
        <dbReference type="EMBL" id="OXB05315.1"/>
    </source>
</evidence>
<dbReference type="PANTHER" id="PTHR43767">
    <property type="entry name" value="LONG-CHAIN-FATTY-ACID--COA LIGASE"/>
    <property type="match status" value="1"/>
</dbReference>
<dbReference type="Gene3D" id="3.40.50.12780">
    <property type="entry name" value="N-terminal domain of ligase-like"/>
    <property type="match status" value="1"/>
</dbReference>
<evidence type="ECO:0000259" key="1">
    <source>
        <dbReference type="Pfam" id="PF00501"/>
    </source>
</evidence>
<evidence type="ECO:0000313" key="3">
    <source>
        <dbReference type="Proteomes" id="UP000198381"/>
    </source>
</evidence>
<gene>
    <name evidence="2" type="ORF">B0A81_15300</name>
</gene>
<accession>A0ABX4CT60</accession>
<organism evidence="2 3">
    <name type="scientific">Flavobacterium plurextorum</name>
    <dbReference type="NCBI Taxonomy" id="1114867"/>
    <lineage>
        <taxon>Bacteria</taxon>
        <taxon>Pseudomonadati</taxon>
        <taxon>Bacteroidota</taxon>
        <taxon>Flavobacteriia</taxon>
        <taxon>Flavobacteriales</taxon>
        <taxon>Flavobacteriaceae</taxon>
        <taxon>Flavobacterium</taxon>
    </lineage>
</organism>
<comment type="caution">
    <text evidence="2">The sequence shown here is derived from an EMBL/GenBank/DDBJ whole genome shotgun (WGS) entry which is preliminary data.</text>
</comment>
<dbReference type="EMBL" id="MUHD01000028">
    <property type="protein sequence ID" value="OXB05315.1"/>
    <property type="molecule type" value="Genomic_DNA"/>
</dbReference>
<dbReference type="SUPFAM" id="SSF56801">
    <property type="entry name" value="Acetyl-CoA synthetase-like"/>
    <property type="match status" value="1"/>
</dbReference>
<dbReference type="Pfam" id="PF00501">
    <property type="entry name" value="AMP-binding"/>
    <property type="match status" value="1"/>
</dbReference>
<proteinExistence type="predicted"/>
<name>A0ABX4CT60_9FLAO</name>
<dbReference type="InterPro" id="IPR020845">
    <property type="entry name" value="AMP-binding_CS"/>
</dbReference>
<dbReference type="Proteomes" id="UP000198381">
    <property type="component" value="Unassembled WGS sequence"/>
</dbReference>
<dbReference type="InterPro" id="IPR050237">
    <property type="entry name" value="ATP-dep_AMP-bd_enzyme"/>
</dbReference>
<dbReference type="InterPro" id="IPR000873">
    <property type="entry name" value="AMP-dep_synth/lig_dom"/>
</dbReference>
<dbReference type="InterPro" id="IPR042099">
    <property type="entry name" value="ANL_N_sf"/>
</dbReference>